<protein>
    <submittedName>
        <fullName evidence="2">Transcriptional regulator</fullName>
    </submittedName>
</protein>
<dbReference type="Pfam" id="PF12802">
    <property type="entry name" value="MarR_2"/>
    <property type="match status" value="1"/>
</dbReference>
<sequence length="148" mass="16023">MGATFTTPVALVRLSYLVNSIYADVCAGHGLSVPQAQLMCVLKDQSRGMGEISVMLRLDKSSVTGLVERVERRGYLRRAMSATDRRAITVSLTPDGKRLTDAFYDEVSQRLADLVVEVPAADRAHLTRIATGIVLDEAVPDVFGALVS</sequence>
<dbReference type="GO" id="GO:0003700">
    <property type="term" value="F:DNA-binding transcription factor activity"/>
    <property type="evidence" value="ECO:0007669"/>
    <property type="project" value="InterPro"/>
</dbReference>
<reference evidence="3" key="1">
    <citation type="submission" date="2015-02" db="EMBL/GenBank/DDBJ databases">
        <title>Draft Genome of Frankia sp. CpI1-S.</title>
        <authorList>
            <person name="Oshone R.T."/>
            <person name="Ngom M."/>
            <person name="Ghodhbane-Gtari F."/>
            <person name="Gtari M."/>
            <person name="Morris K."/>
            <person name="Thomas K."/>
            <person name="Sen A."/>
            <person name="Tisa L.S."/>
        </authorList>
    </citation>
    <scope>NUCLEOTIDE SEQUENCE [LARGE SCALE GENOMIC DNA]</scope>
    <source>
        <strain evidence="3">CpI1-S</strain>
    </source>
</reference>
<dbReference type="InterPro" id="IPR039422">
    <property type="entry name" value="MarR/SlyA-like"/>
</dbReference>
<organism evidence="2 3">
    <name type="scientific">Frankia torreyi</name>
    <dbReference type="NCBI Taxonomy" id="1856"/>
    <lineage>
        <taxon>Bacteria</taxon>
        <taxon>Bacillati</taxon>
        <taxon>Actinomycetota</taxon>
        <taxon>Actinomycetes</taxon>
        <taxon>Frankiales</taxon>
        <taxon>Frankiaceae</taxon>
        <taxon>Frankia</taxon>
    </lineage>
</organism>
<dbReference type="PATRIC" id="fig|1502723.3.peg.5345"/>
<dbReference type="Gene3D" id="1.10.10.10">
    <property type="entry name" value="Winged helix-like DNA-binding domain superfamily/Winged helix DNA-binding domain"/>
    <property type="match status" value="1"/>
</dbReference>
<dbReference type="PANTHER" id="PTHR33164:SF107">
    <property type="entry name" value="TRANSCRIPTIONAL REGULATORY PROTEIN"/>
    <property type="match status" value="1"/>
</dbReference>
<comment type="caution">
    <text evidence="2">The sequence shown here is derived from an EMBL/GenBank/DDBJ whole genome shotgun (WGS) entry which is preliminary data.</text>
</comment>
<dbReference type="SUPFAM" id="SSF46785">
    <property type="entry name" value="Winged helix' DNA-binding domain"/>
    <property type="match status" value="1"/>
</dbReference>
<dbReference type="PANTHER" id="PTHR33164">
    <property type="entry name" value="TRANSCRIPTIONAL REGULATOR, MARR FAMILY"/>
    <property type="match status" value="1"/>
</dbReference>
<proteinExistence type="predicted"/>
<dbReference type="Proteomes" id="UP000032545">
    <property type="component" value="Unassembled WGS sequence"/>
</dbReference>
<evidence type="ECO:0000313" key="3">
    <source>
        <dbReference type="Proteomes" id="UP000032545"/>
    </source>
</evidence>
<dbReference type="PROSITE" id="PS50995">
    <property type="entry name" value="HTH_MARR_2"/>
    <property type="match status" value="1"/>
</dbReference>
<dbReference type="AlphaFoldDB" id="A0A0D8B8V8"/>
<dbReference type="InterPro" id="IPR036390">
    <property type="entry name" value="WH_DNA-bd_sf"/>
</dbReference>
<accession>A0A0D8B8V8</accession>
<dbReference type="EMBL" id="JYFN01000057">
    <property type="protein sequence ID" value="KJE20550.1"/>
    <property type="molecule type" value="Genomic_DNA"/>
</dbReference>
<reference evidence="2 3" key="2">
    <citation type="journal article" date="2016" name="Genome Announc.">
        <title>Permanent Draft Genome Sequences for Two Variants of Frankia sp. Strain CpI1, the First Frankia Strain Isolated from Root Nodules of Comptonia peregrina.</title>
        <authorList>
            <person name="Oshone R."/>
            <person name="Hurst S.G.IV."/>
            <person name="Abebe-Akele F."/>
            <person name="Simpson S."/>
            <person name="Morris K."/>
            <person name="Thomas W.K."/>
            <person name="Tisa L.S."/>
        </authorList>
    </citation>
    <scope>NUCLEOTIDE SEQUENCE [LARGE SCALE GENOMIC DNA]</scope>
    <source>
        <strain evidence="3">CpI1-S</strain>
    </source>
</reference>
<dbReference type="SMART" id="SM00347">
    <property type="entry name" value="HTH_MARR"/>
    <property type="match status" value="1"/>
</dbReference>
<dbReference type="GO" id="GO:0006950">
    <property type="term" value="P:response to stress"/>
    <property type="evidence" value="ECO:0007669"/>
    <property type="project" value="TreeGrafter"/>
</dbReference>
<gene>
    <name evidence="2" type="ORF">FF36_05142</name>
</gene>
<name>A0A0D8B8V8_9ACTN</name>
<dbReference type="InterPro" id="IPR036388">
    <property type="entry name" value="WH-like_DNA-bd_sf"/>
</dbReference>
<dbReference type="InterPro" id="IPR000835">
    <property type="entry name" value="HTH_MarR-typ"/>
</dbReference>
<dbReference type="PRINTS" id="PR00598">
    <property type="entry name" value="HTHMARR"/>
</dbReference>
<evidence type="ECO:0000313" key="2">
    <source>
        <dbReference type="EMBL" id="KJE20550.1"/>
    </source>
</evidence>
<feature type="domain" description="HTH marR-type" evidence="1">
    <location>
        <begin position="1"/>
        <end position="135"/>
    </location>
</feature>
<evidence type="ECO:0000259" key="1">
    <source>
        <dbReference type="PROSITE" id="PS50995"/>
    </source>
</evidence>
<dbReference type="OrthoDB" id="3216907at2"/>
<keyword evidence="3" id="KW-1185">Reference proteome</keyword>